<feature type="transmembrane region" description="Helical" evidence="5">
    <location>
        <begin position="145"/>
        <end position="165"/>
    </location>
</feature>
<evidence type="ECO:0000313" key="7">
    <source>
        <dbReference type="Proteomes" id="UP000663845"/>
    </source>
</evidence>
<feature type="transmembrane region" description="Helical" evidence="5">
    <location>
        <begin position="55"/>
        <end position="75"/>
    </location>
</feature>
<organism evidence="6 7">
    <name type="scientific">Adineta steineri</name>
    <dbReference type="NCBI Taxonomy" id="433720"/>
    <lineage>
        <taxon>Eukaryota</taxon>
        <taxon>Metazoa</taxon>
        <taxon>Spiralia</taxon>
        <taxon>Gnathifera</taxon>
        <taxon>Rotifera</taxon>
        <taxon>Eurotatoria</taxon>
        <taxon>Bdelloidea</taxon>
        <taxon>Adinetida</taxon>
        <taxon>Adinetidae</taxon>
        <taxon>Adineta</taxon>
    </lineage>
</organism>
<accession>A0A814DRF8</accession>
<evidence type="ECO:0000256" key="2">
    <source>
        <dbReference type="ARBA" id="ARBA00022692"/>
    </source>
</evidence>
<dbReference type="PANTHER" id="PTHR12859">
    <property type="entry name" value="PRA1 PROTEIN"/>
    <property type="match status" value="1"/>
</dbReference>
<evidence type="ECO:0000256" key="4">
    <source>
        <dbReference type="ARBA" id="ARBA00023136"/>
    </source>
</evidence>
<evidence type="ECO:0000313" key="6">
    <source>
        <dbReference type="EMBL" id="CAF0958105.1"/>
    </source>
</evidence>
<keyword evidence="3 5" id="KW-1133">Transmembrane helix</keyword>
<evidence type="ECO:0008006" key="8">
    <source>
        <dbReference type="Google" id="ProtNLM"/>
    </source>
</evidence>
<feature type="transmembrane region" description="Helical" evidence="5">
    <location>
        <begin position="81"/>
        <end position="102"/>
    </location>
</feature>
<dbReference type="EMBL" id="CAJNOG010000110">
    <property type="protein sequence ID" value="CAF0958105.1"/>
    <property type="molecule type" value="Genomic_DNA"/>
</dbReference>
<dbReference type="InterPro" id="IPR011989">
    <property type="entry name" value="ARM-like"/>
</dbReference>
<keyword evidence="4 5" id="KW-0472">Membrane</keyword>
<dbReference type="PANTHER" id="PTHR12859:SF0">
    <property type="entry name" value="PRA1 FAMILY PROTEIN"/>
    <property type="match status" value="1"/>
</dbReference>
<feature type="non-terminal residue" evidence="6">
    <location>
        <position position="456"/>
    </location>
</feature>
<proteinExistence type="predicted"/>
<keyword evidence="2 5" id="KW-0812">Transmembrane</keyword>
<gene>
    <name evidence="6" type="ORF">JYZ213_LOCUS13681</name>
</gene>
<name>A0A814DRF8_9BILA</name>
<evidence type="ECO:0000256" key="1">
    <source>
        <dbReference type="ARBA" id="ARBA00004141"/>
    </source>
</evidence>
<reference evidence="6" key="1">
    <citation type="submission" date="2021-02" db="EMBL/GenBank/DDBJ databases">
        <authorList>
            <person name="Nowell W R."/>
        </authorList>
    </citation>
    <scope>NUCLEOTIDE SEQUENCE</scope>
</reference>
<feature type="transmembrane region" description="Helical" evidence="5">
    <location>
        <begin position="123"/>
        <end position="139"/>
    </location>
</feature>
<feature type="transmembrane region" description="Helical" evidence="5">
    <location>
        <begin position="433"/>
        <end position="454"/>
    </location>
</feature>
<comment type="subcellular location">
    <subcellularLocation>
        <location evidence="1">Membrane</location>
        <topology evidence="1">Multi-pass membrane protein</topology>
    </subcellularLocation>
</comment>
<sequence length="456" mass="52110">MHREIKREIQDQFSTSQDLRFAPFRTMNDFILDATWNVPNFSDFQKLNNRLVSNLIYYQTNYFVFGIALFLLVGINYPVDFIFGLVVVSALLMSFVYISTSARVGHNALASVQHFIRTAQEDRPILILVGVLGVAYFILSFMGKLFIFFFGIVLPLQAIILHAALRKRNFANKVANKFDQKLSVSLILLLENFVQPPLILNELIDDNFESYNYRIQLEMLAIVTATLLKYRQYQYENLSKISPYFLPLLISNRRELRHGAIECFTVICSYYNSYNPLTLAIFETNQPIKHLLTSIEILSIDAFNALRFRLLRNVLPSLTGKGNITPGLVCDSNTLNDPDAKFILLVNNPTPTPRTTTAPIIESSSSLTKITPTNNKLLQLAMPFAASTTKTITNDTVMRSREIPPLKASDADHDLQRFTTTNHHYEPPKNRKFCHFILNVVHFFFLTLHIKLALAP</sequence>
<protein>
    <recommendedName>
        <fullName evidence="8">PRA1 family protein</fullName>
    </recommendedName>
</protein>
<dbReference type="InterPro" id="IPR004895">
    <property type="entry name" value="Prenylated_rab_accept_PRA1"/>
</dbReference>
<dbReference type="AlphaFoldDB" id="A0A814DRF8"/>
<comment type="caution">
    <text evidence="6">The sequence shown here is derived from an EMBL/GenBank/DDBJ whole genome shotgun (WGS) entry which is preliminary data.</text>
</comment>
<dbReference type="GO" id="GO:0016020">
    <property type="term" value="C:membrane"/>
    <property type="evidence" value="ECO:0007669"/>
    <property type="project" value="UniProtKB-SubCell"/>
</dbReference>
<dbReference type="Gene3D" id="1.25.10.10">
    <property type="entry name" value="Leucine-rich Repeat Variant"/>
    <property type="match status" value="1"/>
</dbReference>
<evidence type="ECO:0000256" key="5">
    <source>
        <dbReference type="SAM" id="Phobius"/>
    </source>
</evidence>
<dbReference type="Proteomes" id="UP000663845">
    <property type="component" value="Unassembled WGS sequence"/>
</dbReference>
<dbReference type="Pfam" id="PF03208">
    <property type="entry name" value="PRA1"/>
    <property type="match status" value="1"/>
</dbReference>
<evidence type="ECO:0000256" key="3">
    <source>
        <dbReference type="ARBA" id="ARBA00022989"/>
    </source>
</evidence>